<comment type="function">
    <text evidence="3">Probable oxidoreductase.</text>
</comment>
<dbReference type="AlphaFoldDB" id="A0AAW0NVT4"/>
<evidence type="ECO:0000256" key="3">
    <source>
        <dbReference type="ARBA" id="ARBA00054560"/>
    </source>
</evidence>
<sequence>MSDLTHNLKSLSFEKGLSESEIGHIPLRAHSAALTVCGCAHAIFLLQLHHSIRCSIQSHCAHKSRLLSRELRVGIVGMGHLGKQLLLSILNKTPITESEIKVSTRRPEYAEDVAPGVECFFDNVRLAQWADVLFLCCLPSHLPSVCADLSSHLCTHTIVYCFSSAVPISRLIQLLGHNFVLKSQYDTSACDSPNIWMTCTHLCTSRVLNEPFFIKSSSPLSPNRRYSHSLSLTWVCAVLNSLVNICTAAQLGCKETLYVINHLFKGKLCLDAQDVYSTSSLSANQSFPWIPANEANIRKTPLYSILLNSKSTQDCISALFTALLEPTPQAD</sequence>
<feature type="domain" description="Pyrroline-5-carboxylate reductase catalytic N-terminal" evidence="5">
    <location>
        <begin position="72"/>
        <end position="159"/>
    </location>
</feature>
<dbReference type="InterPro" id="IPR028939">
    <property type="entry name" value="P5C_Rdtase_cat_N"/>
</dbReference>
<comment type="caution">
    <text evidence="6">The sequence shown here is derived from an EMBL/GenBank/DDBJ whole genome shotgun (WGS) entry which is preliminary data.</text>
</comment>
<name>A0AAW0NVT4_9GOBI</name>
<dbReference type="PANTHER" id="PTHR11645:SF58">
    <property type="entry name" value="NADP-DEPENDENT OXIDOREDUCTASE DOMAIN-CONTAINING PROTEIN 1"/>
    <property type="match status" value="1"/>
</dbReference>
<keyword evidence="2" id="KW-0560">Oxidoreductase</keyword>
<evidence type="ECO:0000313" key="7">
    <source>
        <dbReference type="Proteomes" id="UP001460270"/>
    </source>
</evidence>
<organism evidence="6 7">
    <name type="scientific">Mugilogobius chulae</name>
    <name type="common">yellowstripe goby</name>
    <dbReference type="NCBI Taxonomy" id="88201"/>
    <lineage>
        <taxon>Eukaryota</taxon>
        <taxon>Metazoa</taxon>
        <taxon>Chordata</taxon>
        <taxon>Craniata</taxon>
        <taxon>Vertebrata</taxon>
        <taxon>Euteleostomi</taxon>
        <taxon>Actinopterygii</taxon>
        <taxon>Neopterygii</taxon>
        <taxon>Teleostei</taxon>
        <taxon>Neoteleostei</taxon>
        <taxon>Acanthomorphata</taxon>
        <taxon>Gobiaria</taxon>
        <taxon>Gobiiformes</taxon>
        <taxon>Gobioidei</taxon>
        <taxon>Gobiidae</taxon>
        <taxon>Gobionellinae</taxon>
        <taxon>Mugilogobius</taxon>
    </lineage>
</organism>
<evidence type="ECO:0000259" key="5">
    <source>
        <dbReference type="Pfam" id="PF03807"/>
    </source>
</evidence>
<dbReference type="InterPro" id="IPR036291">
    <property type="entry name" value="NAD(P)-bd_dom_sf"/>
</dbReference>
<dbReference type="Gene3D" id="3.40.50.720">
    <property type="entry name" value="NAD(P)-binding Rossmann-like Domain"/>
    <property type="match status" value="1"/>
</dbReference>
<evidence type="ECO:0000256" key="2">
    <source>
        <dbReference type="ARBA" id="ARBA00023002"/>
    </source>
</evidence>
<dbReference type="EMBL" id="JBBPFD010000012">
    <property type="protein sequence ID" value="KAK7903897.1"/>
    <property type="molecule type" value="Genomic_DNA"/>
</dbReference>
<proteinExistence type="inferred from homology"/>
<protein>
    <recommendedName>
        <fullName evidence="4">NADP-dependent oxidoreductase domain-containing protein 1</fullName>
    </recommendedName>
</protein>
<evidence type="ECO:0000256" key="4">
    <source>
        <dbReference type="ARBA" id="ARBA00072230"/>
    </source>
</evidence>
<reference evidence="7" key="1">
    <citation type="submission" date="2024-04" db="EMBL/GenBank/DDBJ databases">
        <title>Salinicola lusitanus LLJ914,a marine bacterium isolated from the Okinawa Trough.</title>
        <authorList>
            <person name="Li J."/>
        </authorList>
    </citation>
    <scope>NUCLEOTIDE SEQUENCE [LARGE SCALE GENOMIC DNA]</scope>
</reference>
<dbReference type="FunFam" id="3.40.50.720:FF:000447">
    <property type="entry name" value="NADP dependent oxidoreductase domain containing 1"/>
    <property type="match status" value="1"/>
</dbReference>
<dbReference type="GO" id="GO:0055129">
    <property type="term" value="P:L-proline biosynthetic process"/>
    <property type="evidence" value="ECO:0007669"/>
    <property type="project" value="TreeGrafter"/>
</dbReference>
<accession>A0AAW0NVT4</accession>
<evidence type="ECO:0000313" key="6">
    <source>
        <dbReference type="EMBL" id="KAK7903897.1"/>
    </source>
</evidence>
<dbReference type="SUPFAM" id="SSF51735">
    <property type="entry name" value="NAD(P)-binding Rossmann-fold domains"/>
    <property type="match status" value="1"/>
</dbReference>
<dbReference type="Proteomes" id="UP001460270">
    <property type="component" value="Unassembled WGS sequence"/>
</dbReference>
<keyword evidence="7" id="KW-1185">Reference proteome</keyword>
<dbReference type="PANTHER" id="PTHR11645">
    <property type="entry name" value="PYRROLINE-5-CARBOXYLATE REDUCTASE"/>
    <property type="match status" value="1"/>
</dbReference>
<gene>
    <name evidence="6" type="ORF">WMY93_016504</name>
</gene>
<evidence type="ECO:0000256" key="1">
    <source>
        <dbReference type="ARBA" id="ARBA00005525"/>
    </source>
</evidence>
<comment type="similarity">
    <text evidence="1">Belongs to the pyrroline-5-carboxylate reductase family.</text>
</comment>
<dbReference type="Pfam" id="PF03807">
    <property type="entry name" value="F420_oxidored"/>
    <property type="match status" value="1"/>
</dbReference>
<dbReference type="GO" id="GO:0004735">
    <property type="term" value="F:pyrroline-5-carboxylate reductase activity"/>
    <property type="evidence" value="ECO:0007669"/>
    <property type="project" value="TreeGrafter"/>
</dbReference>